<feature type="coiled-coil region" evidence="14">
    <location>
        <begin position="209"/>
        <end position="250"/>
    </location>
</feature>
<keyword evidence="7 15" id="KW-0812">Transmembrane</keyword>
<reference evidence="18" key="1">
    <citation type="submission" date="2017-05" db="EMBL/GenBank/DDBJ databases">
        <authorList>
            <person name="Varghese N."/>
            <person name="Submissions S."/>
        </authorList>
    </citation>
    <scope>NUCLEOTIDE SEQUENCE</scope>
    <source>
        <strain evidence="18">DSM 45262</strain>
    </source>
</reference>
<feature type="domain" description="Histidine kinase" evidence="16">
    <location>
        <begin position="250"/>
        <end position="460"/>
    </location>
</feature>
<evidence type="ECO:0000313" key="19">
    <source>
        <dbReference type="Proteomes" id="UP001157946"/>
    </source>
</evidence>
<evidence type="ECO:0000259" key="17">
    <source>
        <dbReference type="PROSITE" id="PS50885"/>
    </source>
</evidence>
<evidence type="ECO:0000256" key="13">
    <source>
        <dbReference type="ARBA" id="ARBA00023136"/>
    </source>
</evidence>
<evidence type="ECO:0000256" key="7">
    <source>
        <dbReference type="ARBA" id="ARBA00022692"/>
    </source>
</evidence>
<dbReference type="GO" id="GO:0005524">
    <property type="term" value="F:ATP binding"/>
    <property type="evidence" value="ECO:0007669"/>
    <property type="project" value="UniProtKB-KW"/>
</dbReference>
<evidence type="ECO:0000259" key="16">
    <source>
        <dbReference type="PROSITE" id="PS50109"/>
    </source>
</evidence>
<protein>
    <recommendedName>
        <fullName evidence="3">histidine kinase</fullName>
        <ecNumber evidence="3">2.7.13.3</ecNumber>
    </recommendedName>
</protein>
<evidence type="ECO:0000256" key="15">
    <source>
        <dbReference type="SAM" id="Phobius"/>
    </source>
</evidence>
<dbReference type="CDD" id="cd00082">
    <property type="entry name" value="HisKA"/>
    <property type="match status" value="1"/>
</dbReference>
<dbReference type="InterPro" id="IPR003594">
    <property type="entry name" value="HATPase_dom"/>
</dbReference>
<dbReference type="AlphaFoldDB" id="A0AA45WJ35"/>
<dbReference type="RefSeq" id="WP_102991694.1">
    <property type="nucleotide sequence ID" value="NZ_FXTU01000001.1"/>
</dbReference>
<dbReference type="Proteomes" id="UP001157946">
    <property type="component" value="Unassembled WGS sequence"/>
</dbReference>
<dbReference type="PANTHER" id="PTHR45528">
    <property type="entry name" value="SENSOR HISTIDINE KINASE CPXA"/>
    <property type="match status" value="1"/>
</dbReference>
<keyword evidence="9 18" id="KW-0418">Kinase</keyword>
<dbReference type="CDD" id="cd06225">
    <property type="entry name" value="HAMP"/>
    <property type="match status" value="1"/>
</dbReference>
<keyword evidence="10" id="KW-0067">ATP-binding</keyword>
<dbReference type="GO" id="GO:0000155">
    <property type="term" value="F:phosphorelay sensor kinase activity"/>
    <property type="evidence" value="ECO:0007669"/>
    <property type="project" value="InterPro"/>
</dbReference>
<sequence>MNKLGAKIAISVSAVILSLLVCLLLVSHFFLRPYYLHQTKQRLLQISQELADTSTENLPRKIESLNQQSDVAIVVVPRSQSLDALNEYASHLLARQGVSLNRFWITAEVIRQLDSRHSVNKIYDQMKQKSSFYVRYITKGNDIILIGISLAHMNEIIQMVNQFNGLLFTLALVIALIWVWAFSRRITKPLDQLKRAAQEIADLKFQQVAIQTNDEVEELARSINQMSQKLQQAHQELTQKNQDLKRLTADVTHELKTPLALIQAYSMGIKDDLDDGTYLDTIISQAERMSSLIDQLLSYAKLEQDPLHLTLCHPVALWESCLAQHRVIFETEKITCRYAEPPQPDQWQIRADPEKLKMVFHNLLRNATKYTDNGQIKIHWSAGEQHLFLHITNGLARETKHLNHIWKPFFVLDEARDKGRSGSGLGLAVVKTILERHGYSYNVKQHGGWITFTIGMTLVPLTDQN</sequence>
<keyword evidence="14" id="KW-0175">Coiled coil</keyword>
<dbReference type="PANTHER" id="PTHR45528:SF1">
    <property type="entry name" value="SENSOR HISTIDINE KINASE CPXA"/>
    <property type="match status" value="1"/>
</dbReference>
<evidence type="ECO:0000313" key="18">
    <source>
        <dbReference type="EMBL" id="SMP02171.1"/>
    </source>
</evidence>
<keyword evidence="11 15" id="KW-1133">Transmembrane helix</keyword>
<keyword evidence="4" id="KW-1003">Cell membrane</keyword>
<dbReference type="SUPFAM" id="SSF158472">
    <property type="entry name" value="HAMP domain-like"/>
    <property type="match status" value="1"/>
</dbReference>
<evidence type="ECO:0000256" key="6">
    <source>
        <dbReference type="ARBA" id="ARBA00022679"/>
    </source>
</evidence>
<dbReference type="InterPro" id="IPR036890">
    <property type="entry name" value="HATPase_C_sf"/>
</dbReference>
<evidence type="ECO:0000256" key="1">
    <source>
        <dbReference type="ARBA" id="ARBA00000085"/>
    </source>
</evidence>
<dbReference type="SMART" id="SM00304">
    <property type="entry name" value="HAMP"/>
    <property type="match status" value="1"/>
</dbReference>
<dbReference type="Gene3D" id="6.10.340.10">
    <property type="match status" value="1"/>
</dbReference>
<keyword evidence="8" id="KW-0547">Nucleotide-binding</keyword>
<evidence type="ECO:0000256" key="9">
    <source>
        <dbReference type="ARBA" id="ARBA00022777"/>
    </source>
</evidence>
<dbReference type="Pfam" id="PF00672">
    <property type="entry name" value="HAMP"/>
    <property type="match status" value="1"/>
</dbReference>
<dbReference type="SUPFAM" id="SSF47384">
    <property type="entry name" value="Homodimeric domain of signal transducing histidine kinase"/>
    <property type="match status" value="1"/>
</dbReference>
<evidence type="ECO:0000256" key="2">
    <source>
        <dbReference type="ARBA" id="ARBA00004651"/>
    </source>
</evidence>
<dbReference type="InterPro" id="IPR036097">
    <property type="entry name" value="HisK_dim/P_sf"/>
</dbReference>
<dbReference type="Gene3D" id="1.10.287.130">
    <property type="match status" value="1"/>
</dbReference>
<proteinExistence type="predicted"/>
<evidence type="ECO:0000256" key="8">
    <source>
        <dbReference type="ARBA" id="ARBA00022741"/>
    </source>
</evidence>
<evidence type="ECO:0000256" key="3">
    <source>
        <dbReference type="ARBA" id="ARBA00012438"/>
    </source>
</evidence>
<keyword evidence="5" id="KW-0597">Phosphoprotein</keyword>
<feature type="transmembrane region" description="Helical" evidence="15">
    <location>
        <begin position="163"/>
        <end position="182"/>
    </location>
</feature>
<dbReference type="PROSITE" id="PS50885">
    <property type="entry name" value="HAMP"/>
    <property type="match status" value="1"/>
</dbReference>
<dbReference type="SUPFAM" id="SSF55874">
    <property type="entry name" value="ATPase domain of HSP90 chaperone/DNA topoisomerase II/histidine kinase"/>
    <property type="match status" value="1"/>
</dbReference>
<comment type="caution">
    <text evidence="18">The sequence shown here is derived from an EMBL/GenBank/DDBJ whole genome shotgun (WGS) entry which is preliminary data.</text>
</comment>
<evidence type="ECO:0000256" key="12">
    <source>
        <dbReference type="ARBA" id="ARBA00023012"/>
    </source>
</evidence>
<feature type="domain" description="HAMP" evidence="17">
    <location>
        <begin position="184"/>
        <end position="235"/>
    </location>
</feature>
<keyword evidence="19" id="KW-1185">Reference proteome</keyword>
<dbReference type="EC" id="2.7.13.3" evidence="3"/>
<dbReference type="InterPro" id="IPR003660">
    <property type="entry name" value="HAMP_dom"/>
</dbReference>
<evidence type="ECO:0000256" key="10">
    <source>
        <dbReference type="ARBA" id="ARBA00022840"/>
    </source>
</evidence>
<keyword evidence="12" id="KW-0902">Two-component regulatory system</keyword>
<evidence type="ECO:0000256" key="4">
    <source>
        <dbReference type="ARBA" id="ARBA00022475"/>
    </source>
</evidence>
<dbReference type="InterPro" id="IPR003661">
    <property type="entry name" value="HisK_dim/P_dom"/>
</dbReference>
<dbReference type="SMART" id="SM00387">
    <property type="entry name" value="HATPase_c"/>
    <property type="match status" value="1"/>
</dbReference>
<keyword evidence="13 15" id="KW-0472">Membrane</keyword>
<evidence type="ECO:0000256" key="5">
    <source>
        <dbReference type="ARBA" id="ARBA00022553"/>
    </source>
</evidence>
<dbReference type="Pfam" id="PF00512">
    <property type="entry name" value="HisKA"/>
    <property type="match status" value="1"/>
</dbReference>
<comment type="catalytic activity">
    <reaction evidence="1">
        <text>ATP + protein L-histidine = ADP + protein N-phospho-L-histidine.</text>
        <dbReference type="EC" id="2.7.13.3"/>
    </reaction>
</comment>
<accession>A0AA45WJ35</accession>
<evidence type="ECO:0000256" key="11">
    <source>
        <dbReference type="ARBA" id="ARBA00022989"/>
    </source>
</evidence>
<keyword evidence="6" id="KW-0808">Transferase</keyword>
<dbReference type="Gene3D" id="3.30.565.10">
    <property type="entry name" value="Histidine kinase-like ATPase, C-terminal domain"/>
    <property type="match status" value="1"/>
</dbReference>
<dbReference type="InterPro" id="IPR005467">
    <property type="entry name" value="His_kinase_dom"/>
</dbReference>
<organism evidence="18 19">
    <name type="scientific">Laceyella tengchongensis</name>
    <dbReference type="NCBI Taxonomy" id="574699"/>
    <lineage>
        <taxon>Bacteria</taxon>
        <taxon>Bacillati</taxon>
        <taxon>Bacillota</taxon>
        <taxon>Bacilli</taxon>
        <taxon>Bacillales</taxon>
        <taxon>Thermoactinomycetaceae</taxon>
        <taxon>Laceyella</taxon>
    </lineage>
</organism>
<dbReference type="GO" id="GO:0005886">
    <property type="term" value="C:plasma membrane"/>
    <property type="evidence" value="ECO:0007669"/>
    <property type="project" value="UniProtKB-SubCell"/>
</dbReference>
<dbReference type="InterPro" id="IPR050398">
    <property type="entry name" value="HssS/ArlS-like"/>
</dbReference>
<name>A0AA45WJ35_9BACL</name>
<dbReference type="Pfam" id="PF02518">
    <property type="entry name" value="HATPase_c"/>
    <property type="match status" value="1"/>
</dbReference>
<comment type="subcellular location">
    <subcellularLocation>
        <location evidence="2">Cell membrane</location>
        <topology evidence="2">Multi-pass membrane protein</topology>
    </subcellularLocation>
</comment>
<evidence type="ECO:0000256" key="14">
    <source>
        <dbReference type="SAM" id="Coils"/>
    </source>
</evidence>
<dbReference type="PROSITE" id="PS50109">
    <property type="entry name" value="HIS_KIN"/>
    <property type="match status" value="1"/>
</dbReference>
<feature type="transmembrane region" description="Helical" evidence="15">
    <location>
        <begin position="6"/>
        <end position="31"/>
    </location>
</feature>
<gene>
    <name evidence="18" type="ORF">SAMN06265361_101311</name>
</gene>
<dbReference type="EMBL" id="FXTU01000001">
    <property type="protein sequence ID" value="SMP02171.1"/>
    <property type="molecule type" value="Genomic_DNA"/>
</dbReference>
<dbReference type="SMART" id="SM00388">
    <property type="entry name" value="HisKA"/>
    <property type="match status" value="1"/>
</dbReference>